<sequence>MELQTKLIHDGQKNASLQVTGWAPFTWTVLLDVDKMDPRPRDIRLDAVYYCMSDKTEIQLAWGSNTDGGRMPFLPLGGRGRIDFAEVSGLHNMSSDPSGHIDIQAFGEGLFTVVLDLSKHIGN</sequence>
<proteinExistence type="predicted"/>
<protein>
    <submittedName>
        <fullName evidence="1">Uncharacterized protein</fullName>
    </submittedName>
</protein>
<gene>
    <name evidence="1" type="ORF">UFOVP2_35</name>
</gene>
<evidence type="ECO:0000313" key="1">
    <source>
        <dbReference type="EMBL" id="CAB4120862.1"/>
    </source>
</evidence>
<accession>A0A6J5KI81</accession>
<reference evidence="1" key="1">
    <citation type="submission" date="2020-04" db="EMBL/GenBank/DDBJ databases">
        <authorList>
            <person name="Chiriac C."/>
            <person name="Salcher M."/>
            <person name="Ghai R."/>
            <person name="Kavagutti S V."/>
        </authorList>
    </citation>
    <scope>NUCLEOTIDE SEQUENCE</scope>
</reference>
<organism evidence="1">
    <name type="scientific">uncultured Caudovirales phage</name>
    <dbReference type="NCBI Taxonomy" id="2100421"/>
    <lineage>
        <taxon>Viruses</taxon>
        <taxon>Duplodnaviria</taxon>
        <taxon>Heunggongvirae</taxon>
        <taxon>Uroviricota</taxon>
        <taxon>Caudoviricetes</taxon>
        <taxon>Peduoviridae</taxon>
        <taxon>Maltschvirus</taxon>
        <taxon>Maltschvirus maltsch</taxon>
    </lineage>
</organism>
<name>A0A6J5KI81_9CAUD</name>
<dbReference type="EMBL" id="LR796138">
    <property type="protein sequence ID" value="CAB4120862.1"/>
    <property type="molecule type" value="Genomic_DNA"/>
</dbReference>